<evidence type="ECO:0000313" key="2">
    <source>
        <dbReference type="EMBL" id="OEH81922.1"/>
    </source>
</evidence>
<dbReference type="PROSITE" id="PS50902">
    <property type="entry name" value="FLAVODOXIN_LIKE"/>
    <property type="match status" value="1"/>
</dbReference>
<dbReference type="STRING" id="762845.BCR26_03995"/>
<gene>
    <name evidence="2" type="ORF">BCR26_03995</name>
</gene>
<dbReference type="PANTHER" id="PTHR38030">
    <property type="entry name" value="PROTOPORPHYRINOGEN IX DEHYDROGENASE [MENAQUINONE]"/>
    <property type="match status" value="1"/>
</dbReference>
<evidence type="ECO:0000313" key="3">
    <source>
        <dbReference type="Proteomes" id="UP000095256"/>
    </source>
</evidence>
<dbReference type="SUPFAM" id="SSF52218">
    <property type="entry name" value="Flavoproteins"/>
    <property type="match status" value="1"/>
</dbReference>
<dbReference type="RefSeq" id="WP_069699244.1">
    <property type="nucleotide sequence ID" value="NZ_JAGGMA010000007.1"/>
</dbReference>
<dbReference type="GO" id="GO:0070819">
    <property type="term" value="F:menaquinone-dependent protoporphyrinogen oxidase activity"/>
    <property type="evidence" value="ECO:0007669"/>
    <property type="project" value="TreeGrafter"/>
</dbReference>
<feature type="domain" description="Flavodoxin-like" evidence="1">
    <location>
        <begin position="3"/>
        <end position="169"/>
    </location>
</feature>
<dbReference type="Pfam" id="PF12724">
    <property type="entry name" value="Flavodoxin_5"/>
    <property type="match status" value="1"/>
</dbReference>
<proteinExistence type="predicted"/>
<dbReference type="GO" id="GO:0006783">
    <property type="term" value="P:heme biosynthetic process"/>
    <property type="evidence" value="ECO:0007669"/>
    <property type="project" value="TreeGrafter"/>
</dbReference>
<dbReference type="GO" id="GO:0016651">
    <property type="term" value="F:oxidoreductase activity, acting on NAD(P)H"/>
    <property type="evidence" value="ECO:0007669"/>
    <property type="project" value="UniProtKB-ARBA"/>
</dbReference>
<accession>A0A1E5KVK7</accession>
<dbReference type="PANTHER" id="PTHR38030:SF2">
    <property type="entry name" value="PROTOPORPHYRINOGEN IX DEHYDROGENASE [QUINONE]"/>
    <property type="match status" value="1"/>
</dbReference>
<evidence type="ECO:0000259" key="1">
    <source>
        <dbReference type="PROSITE" id="PS50902"/>
    </source>
</evidence>
<dbReference type="Gene3D" id="3.40.50.360">
    <property type="match status" value="1"/>
</dbReference>
<dbReference type="InterPro" id="IPR052200">
    <property type="entry name" value="Protoporphyrinogen_IX_DH"/>
</dbReference>
<keyword evidence="3" id="KW-1185">Reference proteome</keyword>
<comment type="caution">
    <text evidence="2">The sequence shown here is derived from an EMBL/GenBank/DDBJ whole genome shotgun (WGS) entry which is preliminary data.</text>
</comment>
<protein>
    <recommendedName>
        <fullName evidence="1">Flavodoxin-like domain-containing protein</fullName>
    </recommendedName>
</protein>
<dbReference type="EMBL" id="MIEK01000034">
    <property type="protein sequence ID" value="OEH81922.1"/>
    <property type="molecule type" value="Genomic_DNA"/>
</dbReference>
<dbReference type="InterPro" id="IPR008254">
    <property type="entry name" value="Flavodoxin/NO_synth"/>
</dbReference>
<organism evidence="2 3">
    <name type="scientific">Enterococcus rivorum</name>
    <dbReference type="NCBI Taxonomy" id="762845"/>
    <lineage>
        <taxon>Bacteria</taxon>
        <taxon>Bacillati</taxon>
        <taxon>Bacillota</taxon>
        <taxon>Bacilli</taxon>
        <taxon>Lactobacillales</taxon>
        <taxon>Enterococcaceae</taxon>
        <taxon>Enterococcus</taxon>
    </lineage>
</organism>
<sequence length="169" mass="19218">MKKIILFDSKRGTTKEIAYQIVSKMNTPSDISAIDRISSKELDSYDIIILGAPAYAGNLRKQTKNFLSENIATLTEKRLLLFSLGLQFNPDEITKQINELFPKELMNHAEMNVFLGGKVDFSKLNVFERLIMKKILSNNGINNLTKTSCYENLKFQALDELINTINHIS</sequence>
<dbReference type="InterPro" id="IPR029039">
    <property type="entry name" value="Flavoprotein-like_sf"/>
</dbReference>
<dbReference type="AlphaFoldDB" id="A0A1E5KVK7"/>
<reference evidence="2 3" key="1">
    <citation type="submission" date="2016-09" db="EMBL/GenBank/DDBJ databases">
        <authorList>
            <person name="Capua I."/>
            <person name="De Benedictis P."/>
            <person name="Joannis T."/>
            <person name="Lombin L.H."/>
            <person name="Cattoli G."/>
        </authorList>
    </citation>
    <scope>NUCLEOTIDE SEQUENCE [LARGE SCALE GENOMIC DNA]</scope>
    <source>
        <strain evidence="2 3">LMG 25899</strain>
    </source>
</reference>
<name>A0A1E5KVK7_9ENTE</name>
<dbReference type="GO" id="GO:0010181">
    <property type="term" value="F:FMN binding"/>
    <property type="evidence" value="ECO:0007669"/>
    <property type="project" value="InterPro"/>
</dbReference>
<dbReference type="Proteomes" id="UP000095256">
    <property type="component" value="Unassembled WGS sequence"/>
</dbReference>
<dbReference type="InterPro" id="IPR026816">
    <property type="entry name" value="Flavodoxin_dom"/>
</dbReference>